<name>X0YN94_9ZZZZ</name>
<keyword evidence="1" id="KW-1133">Transmembrane helix</keyword>
<feature type="non-terminal residue" evidence="2">
    <location>
        <position position="68"/>
    </location>
</feature>
<keyword evidence="1" id="KW-0472">Membrane</keyword>
<reference evidence="2" key="1">
    <citation type="journal article" date="2014" name="Front. Microbiol.">
        <title>High frequency of phylogenetically diverse reductive dehalogenase-homologous genes in deep subseafloor sedimentary metagenomes.</title>
        <authorList>
            <person name="Kawai M."/>
            <person name="Futagami T."/>
            <person name="Toyoda A."/>
            <person name="Takaki Y."/>
            <person name="Nishi S."/>
            <person name="Hori S."/>
            <person name="Arai W."/>
            <person name="Tsubouchi T."/>
            <person name="Morono Y."/>
            <person name="Uchiyama I."/>
            <person name="Ito T."/>
            <person name="Fujiyama A."/>
            <person name="Inagaki F."/>
            <person name="Takami H."/>
        </authorList>
    </citation>
    <scope>NUCLEOTIDE SEQUENCE</scope>
    <source>
        <strain evidence="2">Expedition CK06-06</strain>
    </source>
</reference>
<gene>
    <name evidence="2" type="ORF">S01H1_78810</name>
</gene>
<keyword evidence="1" id="KW-0812">Transmembrane</keyword>
<comment type="caution">
    <text evidence="2">The sequence shown here is derived from an EMBL/GenBank/DDBJ whole genome shotgun (WGS) entry which is preliminary data.</text>
</comment>
<evidence type="ECO:0000313" key="2">
    <source>
        <dbReference type="EMBL" id="GAG48412.1"/>
    </source>
</evidence>
<sequence>MKKFPIVPIVVVIVAFALSILMARKVEEGRAGLVETGAVRTYFPRLGLDKFVADLKWVKLVQEMGWQS</sequence>
<feature type="transmembrane region" description="Helical" evidence="1">
    <location>
        <begin position="6"/>
        <end position="23"/>
    </location>
</feature>
<accession>X0YN94</accession>
<dbReference type="EMBL" id="BARS01053067">
    <property type="protein sequence ID" value="GAG48412.1"/>
    <property type="molecule type" value="Genomic_DNA"/>
</dbReference>
<proteinExistence type="predicted"/>
<protein>
    <submittedName>
        <fullName evidence="2">Uncharacterized protein</fullName>
    </submittedName>
</protein>
<evidence type="ECO:0000256" key="1">
    <source>
        <dbReference type="SAM" id="Phobius"/>
    </source>
</evidence>
<organism evidence="2">
    <name type="scientific">marine sediment metagenome</name>
    <dbReference type="NCBI Taxonomy" id="412755"/>
    <lineage>
        <taxon>unclassified sequences</taxon>
        <taxon>metagenomes</taxon>
        <taxon>ecological metagenomes</taxon>
    </lineage>
</organism>
<dbReference type="AlphaFoldDB" id="X0YN94"/>